<dbReference type="PROSITE" id="PS50297">
    <property type="entry name" value="ANK_REP_REGION"/>
    <property type="match status" value="1"/>
</dbReference>
<proteinExistence type="predicted"/>
<evidence type="ECO:0000256" key="3">
    <source>
        <dbReference type="ARBA" id="ARBA00023422"/>
    </source>
</evidence>
<feature type="domain" description="PNPLA" evidence="6">
    <location>
        <begin position="125"/>
        <end position="159"/>
    </location>
</feature>
<organism evidence="7 8">
    <name type="scientific">Pristionchus entomophagus</name>
    <dbReference type="NCBI Taxonomy" id="358040"/>
    <lineage>
        <taxon>Eukaryota</taxon>
        <taxon>Metazoa</taxon>
        <taxon>Ecdysozoa</taxon>
        <taxon>Nematoda</taxon>
        <taxon>Chromadorea</taxon>
        <taxon>Rhabditida</taxon>
        <taxon>Rhabditina</taxon>
        <taxon>Diplogasteromorpha</taxon>
        <taxon>Diplogasteroidea</taxon>
        <taxon>Neodiplogasteridae</taxon>
        <taxon>Pristionchus</taxon>
    </lineage>
</organism>
<evidence type="ECO:0000313" key="8">
    <source>
        <dbReference type="Proteomes" id="UP001432027"/>
    </source>
</evidence>
<reference evidence="7" key="1">
    <citation type="submission" date="2023-10" db="EMBL/GenBank/DDBJ databases">
        <title>Genome assembly of Pristionchus species.</title>
        <authorList>
            <person name="Yoshida K."/>
            <person name="Sommer R.J."/>
        </authorList>
    </citation>
    <scope>NUCLEOTIDE SEQUENCE</scope>
    <source>
        <strain evidence="7">RS0144</strain>
    </source>
</reference>
<dbReference type="PANTHER" id="PTHR24139:SF34">
    <property type="entry name" value="85_88 KDA CALCIUM-INDEPENDENT PHOSPHOLIPASE A2"/>
    <property type="match status" value="1"/>
</dbReference>
<accession>A0AAV5TZJ5</accession>
<dbReference type="PANTHER" id="PTHR24139">
    <property type="entry name" value="CALCIUM-INDEPENDENT PHOSPHOLIPASE A2"/>
    <property type="match status" value="1"/>
</dbReference>
<evidence type="ECO:0000256" key="5">
    <source>
        <dbReference type="PROSITE-ProRule" id="PRU01161"/>
    </source>
</evidence>
<feature type="repeat" description="ANK" evidence="4">
    <location>
        <begin position="28"/>
        <end position="54"/>
    </location>
</feature>
<dbReference type="GO" id="GO:2000304">
    <property type="term" value="P:positive regulation of ceramide biosynthetic process"/>
    <property type="evidence" value="ECO:0007669"/>
    <property type="project" value="TreeGrafter"/>
</dbReference>
<gene>
    <name evidence="7" type="ORF">PENTCL1PPCAC_22134</name>
</gene>
<keyword evidence="8" id="KW-1185">Reference proteome</keyword>
<dbReference type="InterPro" id="IPR002110">
    <property type="entry name" value="Ankyrin_rpt"/>
</dbReference>
<evidence type="ECO:0000256" key="4">
    <source>
        <dbReference type="PROSITE-ProRule" id="PRU00023"/>
    </source>
</evidence>
<evidence type="ECO:0000259" key="6">
    <source>
        <dbReference type="PROSITE" id="PS51635"/>
    </source>
</evidence>
<comment type="caution">
    <text evidence="5">Lacks conserved residue(s) required for the propagation of feature annotation.</text>
</comment>
<dbReference type="Gene3D" id="1.25.40.20">
    <property type="entry name" value="Ankyrin repeat-containing domain"/>
    <property type="match status" value="1"/>
</dbReference>
<evidence type="ECO:0000313" key="7">
    <source>
        <dbReference type="EMBL" id="GMS99959.1"/>
    </source>
</evidence>
<feature type="non-terminal residue" evidence="7">
    <location>
        <position position="1"/>
    </location>
</feature>
<sequence>FFAFRAQDLDAVIMLLSHGVDVNSQDGNNLTALHYAITNEYILMVKTLLLFGADHEMVRIKGNAVKELCYRSLSFSAPSENKISGKMWSVLRIAAVPSTNPHIYNIKYGKKLLKFKGNYKRTHLLSLDGGGIRGLVLTTILDEIEREIPDFFKRIKWTA</sequence>
<dbReference type="GO" id="GO:0047499">
    <property type="term" value="F:calcium-independent phospholipase A2 activity"/>
    <property type="evidence" value="ECO:0007669"/>
    <property type="project" value="InterPro"/>
</dbReference>
<protein>
    <recommendedName>
        <fullName evidence="1">phospholipase A2</fullName>
        <ecNumber evidence="1">3.1.1.4</ecNumber>
    </recommendedName>
</protein>
<dbReference type="Proteomes" id="UP001432027">
    <property type="component" value="Unassembled WGS sequence"/>
</dbReference>
<dbReference type="PROSITE" id="PS50088">
    <property type="entry name" value="ANK_REPEAT"/>
    <property type="match status" value="1"/>
</dbReference>
<dbReference type="SUPFAM" id="SSF48403">
    <property type="entry name" value="Ankyrin repeat"/>
    <property type="match status" value="1"/>
</dbReference>
<keyword evidence="2" id="KW-0378">Hydrolase</keyword>
<dbReference type="InterPro" id="IPR002641">
    <property type="entry name" value="PNPLA_dom"/>
</dbReference>
<comment type="catalytic activity">
    <reaction evidence="3">
        <text>a 1,2-diacyl-sn-glycero-3-phosphocholine + H2O = a 1-acyl-sn-glycero-3-phosphocholine + a fatty acid + H(+)</text>
        <dbReference type="Rhea" id="RHEA:15801"/>
        <dbReference type="ChEBI" id="CHEBI:15377"/>
        <dbReference type="ChEBI" id="CHEBI:15378"/>
        <dbReference type="ChEBI" id="CHEBI:28868"/>
        <dbReference type="ChEBI" id="CHEBI:57643"/>
        <dbReference type="ChEBI" id="CHEBI:58168"/>
        <dbReference type="EC" id="3.1.1.4"/>
    </reaction>
    <physiologicalReaction direction="left-to-right" evidence="3">
        <dbReference type="Rhea" id="RHEA:15802"/>
    </physiologicalReaction>
</comment>
<dbReference type="EMBL" id="BTSX01000005">
    <property type="protein sequence ID" value="GMS99959.1"/>
    <property type="molecule type" value="Genomic_DNA"/>
</dbReference>
<name>A0AAV5TZJ5_9BILA</name>
<dbReference type="GO" id="GO:0006629">
    <property type="term" value="P:lipid metabolic process"/>
    <property type="evidence" value="ECO:0007669"/>
    <property type="project" value="InterPro"/>
</dbReference>
<dbReference type="EC" id="3.1.1.4" evidence="1"/>
<dbReference type="InterPro" id="IPR036770">
    <property type="entry name" value="Ankyrin_rpt-contain_sf"/>
</dbReference>
<dbReference type="InterPro" id="IPR047148">
    <property type="entry name" value="PLPL9"/>
</dbReference>
<evidence type="ECO:0000256" key="2">
    <source>
        <dbReference type="ARBA" id="ARBA00022801"/>
    </source>
</evidence>
<dbReference type="Gene3D" id="3.40.1090.10">
    <property type="entry name" value="Cytosolic phospholipase A2 catalytic domain"/>
    <property type="match status" value="1"/>
</dbReference>
<dbReference type="Pfam" id="PF13637">
    <property type="entry name" value="Ank_4"/>
    <property type="match status" value="1"/>
</dbReference>
<feature type="short sequence motif" description="GXGXXG" evidence="5">
    <location>
        <begin position="129"/>
        <end position="134"/>
    </location>
</feature>
<evidence type="ECO:0000256" key="1">
    <source>
        <dbReference type="ARBA" id="ARBA00013278"/>
    </source>
</evidence>
<dbReference type="GO" id="GO:0052816">
    <property type="term" value="F:long-chain fatty acyl-CoA hydrolase activity"/>
    <property type="evidence" value="ECO:0007669"/>
    <property type="project" value="TreeGrafter"/>
</dbReference>
<comment type="caution">
    <text evidence="7">The sequence shown here is derived from an EMBL/GenBank/DDBJ whole genome shotgun (WGS) entry which is preliminary data.</text>
</comment>
<dbReference type="GO" id="GO:0005739">
    <property type="term" value="C:mitochondrion"/>
    <property type="evidence" value="ECO:0007669"/>
    <property type="project" value="TreeGrafter"/>
</dbReference>
<dbReference type="AlphaFoldDB" id="A0AAV5TZJ5"/>
<keyword evidence="4" id="KW-0040">ANK repeat</keyword>
<dbReference type="PROSITE" id="PS51635">
    <property type="entry name" value="PNPLA"/>
    <property type="match status" value="1"/>
</dbReference>